<dbReference type="Gene3D" id="1.20.120.1770">
    <property type="match status" value="1"/>
</dbReference>
<accession>A0A1Y3AWH1</accession>
<evidence type="ECO:0000313" key="3">
    <source>
        <dbReference type="EMBL" id="OTF72850.1"/>
    </source>
</evidence>
<dbReference type="Proteomes" id="UP000194236">
    <property type="component" value="Unassembled WGS sequence"/>
</dbReference>
<feature type="region of interest" description="Disordered" evidence="1">
    <location>
        <begin position="1"/>
        <end position="38"/>
    </location>
</feature>
<comment type="caution">
    <text evidence="3">The sequence shown here is derived from an EMBL/GenBank/DDBJ whole genome shotgun (WGS) entry which is preliminary data.</text>
</comment>
<reference evidence="3 4" key="1">
    <citation type="submission" date="2017-03" db="EMBL/GenBank/DDBJ databases">
        <title>Genome Survey of Euroglyphus maynei.</title>
        <authorList>
            <person name="Arlian L.G."/>
            <person name="Morgan M.S."/>
            <person name="Rider S.D."/>
        </authorList>
    </citation>
    <scope>NUCLEOTIDE SEQUENCE [LARGE SCALE GENOMIC DNA]</scope>
    <source>
        <strain evidence="3">Arlian Lab</strain>
        <tissue evidence="3">Whole body</tissue>
    </source>
</reference>
<gene>
    <name evidence="3" type="ORF">BLA29_004808</name>
</gene>
<proteinExistence type="predicted"/>
<evidence type="ECO:0000256" key="1">
    <source>
        <dbReference type="SAM" id="MobiDB-lite"/>
    </source>
</evidence>
<protein>
    <recommendedName>
        <fullName evidence="5">Cytochrome b561 domain-containing protein</fullName>
    </recommendedName>
</protein>
<keyword evidence="2" id="KW-0812">Transmembrane</keyword>
<dbReference type="AlphaFoldDB" id="A0A1Y3AWH1"/>
<evidence type="ECO:0008006" key="5">
    <source>
        <dbReference type="Google" id="ProtNLM"/>
    </source>
</evidence>
<sequence length="165" mass="19139">MTKSEQPSTPTTTTTTTASDTKVKIERTTSRTGGNPKEKIKISAKLNDDQLKQDKKSQLNCGLYFILQILALVTLTLMVIWFIENFGGLSMEMTDDHIEQFFNLHPLFMVFGFIFVLANCIFTVSHFITINTICKNFIVHHNHWCRRCWFDDNILLAYEKRFSTF</sequence>
<feature type="transmembrane region" description="Helical" evidence="2">
    <location>
        <begin position="103"/>
        <end position="128"/>
    </location>
</feature>
<dbReference type="EMBL" id="MUJZ01054301">
    <property type="protein sequence ID" value="OTF72850.1"/>
    <property type="molecule type" value="Genomic_DNA"/>
</dbReference>
<name>A0A1Y3AWH1_EURMA</name>
<keyword evidence="4" id="KW-1185">Reference proteome</keyword>
<keyword evidence="2" id="KW-0472">Membrane</keyword>
<organism evidence="3 4">
    <name type="scientific">Euroglyphus maynei</name>
    <name type="common">Mayne's house dust mite</name>
    <dbReference type="NCBI Taxonomy" id="6958"/>
    <lineage>
        <taxon>Eukaryota</taxon>
        <taxon>Metazoa</taxon>
        <taxon>Ecdysozoa</taxon>
        <taxon>Arthropoda</taxon>
        <taxon>Chelicerata</taxon>
        <taxon>Arachnida</taxon>
        <taxon>Acari</taxon>
        <taxon>Acariformes</taxon>
        <taxon>Sarcoptiformes</taxon>
        <taxon>Astigmata</taxon>
        <taxon>Psoroptidia</taxon>
        <taxon>Analgoidea</taxon>
        <taxon>Pyroglyphidae</taxon>
        <taxon>Pyroglyphinae</taxon>
        <taxon>Euroglyphus</taxon>
    </lineage>
</organism>
<feature type="transmembrane region" description="Helical" evidence="2">
    <location>
        <begin position="61"/>
        <end position="83"/>
    </location>
</feature>
<evidence type="ECO:0000313" key="4">
    <source>
        <dbReference type="Proteomes" id="UP000194236"/>
    </source>
</evidence>
<keyword evidence="2" id="KW-1133">Transmembrane helix</keyword>
<evidence type="ECO:0000256" key="2">
    <source>
        <dbReference type="SAM" id="Phobius"/>
    </source>
</evidence>
<dbReference type="OrthoDB" id="907479at2759"/>